<dbReference type="AlphaFoldDB" id="A0A915J275"/>
<sequence length="65" mass="7142">MLAEWHQSSPGECRVWGCHSDQSLAKVLDGQNLLMDLIISPSGRVCEIHHNTSPTVSNTWEPGGQ</sequence>
<proteinExistence type="predicted"/>
<evidence type="ECO:0000313" key="2">
    <source>
        <dbReference type="WBParaSite" id="nRc.2.0.1.t20566-RA"/>
    </source>
</evidence>
<dbReference type="Proteomes" id="UP000887565">
    <property type="component" value="Unplaced"/>
</dbReference>
<dbReference type="WBParaSite" id="nRc.2.0.1.t20566-RA">
    <property type="protein sequence ID" value="nRc.2.0.1.t20566-RA"/>
    <property type="gene ID" value="nRc.2.0.1.g20566"/>
</dbReference>
<protein>
    <submittedName>
        <fullName evidence="2">Uncharacterized protein</fullName>
    </submittedName>
</protein>
<accession>A0A915J275</accession>
<keyword evidence="1" id="KW-1185">Reference proteome</keyword>
<evidence type="ECO:0000313" key="1">
    <source>
        <dbReference type="Proteomes" id="UP000887565"/>
    </source>
</evidence>
<organism evidence="1 2">
    <name type="scientific">Romanomermis culicivorax</name>
    <name type="common">Nematode worm</name>
    <dbReference type="NCBI Taxonomy" id="13658"/>
    <lineage>
        <taxon>Eukaryota</taxon>
        <taxon>Metazoa</taxon>
        <taxon>Ecdysozoa</taxon>
        <taxon>Nematoda</taxon>
        <taxon>Enoplea</taxon>
        <taxon>Dorylaimia</taxon>
        <taxon>Mermithida</taxon>
        <taxon>Mermithoidea</taxon>
        <taxon>Mermithidae</taxon>
        <taxon>Romanomermis</taxon>
    </lineage>
</organism>
<reference evidence="2" key="1">
    <citation type="submission" date="2022-11" db="UniProtKB">
        <authorList>
            <consortium name="WormBaseParasite"/>
        </authorList>
    </citation>
    <scope>IDENTIFICATION</scope>
</reference>
<name>A0A915J275_ROMCU</name>